<evidence type="ECO:0000313" key="3">
    <source>
        <dbReference type="Proteomes" id="UP001168972"/>
    </source>
</evidence>
<evidence type="ECO:0000256" key="1">
    <source>
        <dbReference type="SAM" id="MobiDB-lite"/>
    </source>
</evidence>
<proteinExistence type="predicted"/>
<evidence type="ECO:0000313" key="2">
    <source>
        <dbReference type="EMBL" id="KAK0175101.1"/>
    </source>
</evidence>
<gene>
    <name evidence="2" type="ORF">PV327_008881</name>
</gene>
<reference evidence="2" key="1">
    <citation type="journal article" date="2023" name="bioRxiv">
        <title>Scaffold-level genome assemblies of two parasitoid biocontrol wasps reveal the parthenogenesis mechanism and an associated novel virus.</title>
        <authorList>
            <person name="Inwood S."/>
            <person name="Skelly J."/>
            <person name="Guhlin J."/>
            <person name="Harrop T."/>
            <person name="Goldson S."/>
            <person name="Dearden P."/>
        </authorList>
    </citation>
    <scope>NUCLEOTIDE SEQUENCE</scope>
    <source>
        <strain evidence="2">Lincoln</strain>
        <tissue evidence="2">Whole body</tissue>
    </source>
</reference>
<keyword evidence="3" id="KW-1185">Reference proteome</keyword>
<dbReference type="AlphaFoldDB" id="A0AA39FT34"/>
<dbReference type="EMBL" id="JAQQBR010000005">
    <property type="protein sequence ID" value="KAK0175101.1"/>
    <property type="molecule type" value="Genomic_DNA"/>
</dbReference>
<protein>
    <submittedName>
        <fullName evidence="2">Uncharacterized protein</fullName>
    </submittedName>
</protein>
<accession>A0AA39FT34</accession>
<feature type="region of interest" description="Disordered" evidence="1">
    <location>
        <begin position="1"/>
        <end position="23"/>
    </location>
</feature>
<comment type="caution">
    <text evidence="2">The sequence shown here is derived from an EMBL/GenBank/DDBJ whole genome shotgun (WGS) entry which is preliminary data.</text>
</comment>
<feature type="compositionally biased region" description="Polar residues" evidence="1">
    <location>
        <begin position="8"/>
        <end position="23"/>
    </location>
</feature>
<reference evidence="2" key="2">
    <citation type="submission" date="2023-03" db="EMBL/GenBank/DDBJ databases">
        <authorList>
            <person name="Inwood S.N."/>
            <person name="Skelly J.G."/>
            <person name="Guhlin J."/>
            <person name="Harrop T.W.R."/>
            <person name="Goldson S.G."/>
            <person name="Dearden P.K."/>
        </authorList>
    </citation>
    <scope>NUCLEOTIDE SEQUENCE</scope>
    <source>
        <strain evidence="2">Lincoln</strain>
        <tissue evidence="2">Whole body</tissue>
    </source>
</reference>
<sequence>MPNRRSDWFSTNQEQRRQNSTTEIPARIKTEVGIFARCKRSTNRLRCGVKHCNSKANKDSNLIFHNFPKSGDRSVVVENYFSNFEKVDKFKARVHVENIKLSRKSLR</sequence>
<organism evidence="2 3">
    <name type="scientific">Microctonus hyperodae</name>
    <name type="common">Parasitoid wasp</name>
    <dbReference type="NCBI Taxonomy" id="165561"/>
    <lineage>
        <taxon>Eukaryota</taxon>
        <taxon>Metazoa</taxon>
        <taxon>Ecdysozoa</taxon>
        <taxon>Arthropoda</taxon>
        <taxon>Hexapoda</taxon>
        <taxon>Insecta</taxon>
        <taxon>Pterygota</taxon>
        <taxon>Neoptera</taxon>
        <taxon>Endopterygota</taxon>
        <taxon>Hymenoptera</taxon>
        <taxon>Apocrita</taxon>
        <taxon>Ichneumonoidea</taxon>
        <taxon>Braconidae</taxon>
        <taxon>Euphorinae</taxon>
        <taxon>Microctonus</taxon>
    </lineage>
</organism>
<name>A0AA39FT34_MICHY</name>
<dbReference type="Proteomes" id="UP001168972">
    <property type="component" value="Unassembled WGS sequence"/>
</dbReference>